<dbReference type="InterPro" id="IPR004360">
    <property type="entry name" value="Glyas_Fos-R_dOase_dom"/>
</dbReference>
<sequence>MPVLDAVSVFAHDLSESTAFYELLGFVFPDEAMSEQHVEGSLPGGEVRVMIDTIELIESLLGEPPRAGNASIFALRCDTPAEVDSLAARIGAAGQTVKVPAWDAPWGQRYATVEDPSGHRIDLYAPL</sequence>
<proteinExistence type="predicted"/>
<dbReference type="Gene3D" id="3.10.180.10">
    <property type="entry name" value="2,3-Dihydroxybiphenyl 1,2-Dioxygenase, domain 1"/>
    <property type="match status" value="1"/>
</dbReference>
<dbReference type="RefSeq" id="WP_163892960.1">
    <property type="nucleotide sequence ID" value="NZ_JAAFYS010000002.1"/>
</dbReference>
<dbReference type="PANTHER" id="PTHR36503:SF3">
    <property type="entry name" value="BLR0126 PROTEIN"/>
    <property type="match status" value="1"/>
</dbReference>
<feature type="domain" description="VOC" evidence="1">
    <location>
        <begin position="3"/>
        <end position="126"/>
    </location>
</feature>
<accession>A0A6B2JYD8</accession>
<keyword evidence="3" id="KW-1185">Reference proteome</keyword>
<name>A0A6B2JYD8_9RHOB</name>
<dbReference type="AlphaFoldDB" id="A0A6B2JYD8"/>
<dbReference type="InterPro" id="IPR029068">
    <property type="entry name" value="Glyas_Bleomycin-R_OHBP_Dase"/>
</dbReference>
<dbReference type="PROSITE" id="PS51819">
    <property type="entry name" value="VOC"/>
    <property type="match status" value="1"/>
</dbReference>
<dbReference type="Pfam" id="PF00903">
    <property type="entry name" value="Glyoxalase"/>
    <property type="match status" value="1"/>
</dbReference>
<dbReference type="EMBL" id="JAAGAB010000002">
    <property type="protein sequence ID" value="NDV01314.1"/>
    <property type="molecule type" value="Genomic_DNA"/>
</dbReference>
<comment type="caution">
    <text evidence="2">The sequence shown here is derived from an EMBL/GenBank/DDBJ whole genome shotgun (WGS) entry which is preliminary data.</text>
</comment>
<gene>
    <name evidence="2" type="ORF">GZA08_10095</name>
</gene>
<evidence type="ECO:0000259" key="1">
    <source>
        <dbReference type="PROSITE" id="PS51819"/>
    </source>
</evidence>
<dbReference type="InterPro" id="IPR037523">
    <property type="entry name" value="VOC_core"/>
</dbReference>
<dbReference type="SUPFAM" id="SSF54593">
    <property type="entry name" value="Glyoxalase/Bleomycin resistance protein/Dihydroxybiphenyl dioxygenase"/>
    <property type="match status" value="1"/>
</dbReference>
<evidence type="ECO:0000313" key="3">
    <source>
        <dbReference type="Proteomes" id="UP000474757"/>
    </source>
</evidence>
<dbReference type="Proteomes" id="UP000474757">
    <property type="component" value="Unassembled WGS sequence"/>
</dbReference>
<evidence type="ECO:0000313" key="2">
    <source>
        <dbReference type="EMBL" id="NDV01314.1"/>
    </source>
</evidence>
<protein>
    <submittedName>
        <fullName evidence="2">Glyoxalase</fullName>
    </submittedName>
</protein>
<reference evidence="2 3" key="1">
    <citation type="submission" date="2020-02" db="EMBL/GenBank/DDBJ databases">
        <title>Pseudoroseicyclus tamarix, sp. nov., isolated from offshore sediment of a Tamarix chinensis forest.</title>
        <authorList>
            <person name="Gai Y."/>
        </authorList>
    </citation>
    <scope>NUCLEOTIDE SEQUENCE [LARGE SCALE GENOMIC DNA]</scope>
    <source>
        <strain evidence="2 3">CLL3-39</strain>
    </source>
</reference>
<organism evidence="2 3">
    <name type="scientific">Pseudoroseicyclus tamaricis</name>
    <dbReference type="NCBI Taxonomy" id="2705421"/>
    <lineage>
        <taxon>Bacteria</taxon>
        <taxon>Pseudomonadati</taxon>
        <taxon>Pseudomonadota</taxon>
        <taxon>Alphaproteobacteria</taxon>
        <taxon>Rhodobacterales</taxon>
        <taxon>Paracoccaceae</taxon>
        <taxon>Pseudoroseicyclus</taxon>
    </lineage>
</organism>
<dbReference type="PANTHER" id="PTHR36503">
    <property type="entry name" value="BLR2520 PROTEIN"/>
    <property type="match status" value="1"/>
</dbReference>